<dbReference type="Proteomes" id="UP000273516">
    <property type="component" value="Unassembled WGS sequence"/>
</dbReference>
<organism evidence="1 2">
    <name type="scientific">Paracoccus alkanivorans</name>
    <dbReference type="NCBI Taxonomy" id="2116655"/>
    <lineage>
        <taxon>Bacteria</taxon>
        <taxon>Pseudomonadati</taxon>
        <taxon>Pseudomonadota</taxon>
        <taxon>Alphaproteobacteria</taxon>
        <taxon>Rhodobacterales</taxon>
        <taxon>Paracoccaceae</taxon>
        <taxon>Paracoccus</taxon>
    </lineage>
</organism>
<sequence length="93" mass="10332">MWQQGLEADLRQRSSIGIVVLWQQIGFRTSWRMTTGSPSATFVGRAASTMLWLRTANATFPKADIHKAVLATVDAALYTEVDEAQEADFAKSR</sequence>
<protein>
    <submittedName>
        <fullName evidence="1">Uncharacterized protein</fullName>
    </submittedName>
</protein>
<dbReference type="AlphaFoldDB" id="A0A3M0MEP7"/>
<evidence type="ECO:0000313" key="1">
    <source>
        <dbReference type="EMBL" id="RMC36059.1"/>
    </source>
</evidence>
<reference evidence="1 2" key="1">
    <citation type="submission" date="2018-07" db="EMBL/GenBank/DDBJ databases">
        <authorList>
            <person name="Zhang Y."/>
            <person name="Wang L."/>
            <person name="Ma S."/>
        </authorList>
    </citation>
    <scope>NUCLEOTIDE SEQUENCE [LARGE SCALE GENOMIC DNA]</scope>
    <source>
        <strain evidence="1 2">4-2</strain>
    </source>
</reference>
<accession>A0A3M0MEP7</accession>
<dbReference type="EMBL" id="QOKZ01000002">
    <property type="protein sequence ID" value="RMC36059.1"/>
    <property type="molecule type" value="Genomic_DNA"/>
</dbReference>
<name>A0A3M0MEP7_9RHOB</name>
<dbReference type="RefSeq" id="WP_122111221.1">
    <property type="nucleotide sequence ID" value="NZ_QOKZ01000002.1"/>
</dbReference>
<dbReference type="OrthoDB" id="9884769at2"/>
<gene>
    <name evidence="1" type="ORF">C9E81_04940</name>
</gene>
<proteinExistence type="predicted"/>
<evidence type="ECO:0000313" key="2">
    <source>
        <dbReference type="Proteomes" id="UP000273516"/>
    </source>
</evidence>
<comment type="caution">
    <text evidence="1">The sequence shown here is derived from an EMBL/GenBank/DDBJ whole genome shotgun (WGS) entry which is preliminary data.</text>
</comment>
<keyword evidence="2" id="KW-1185">Reference proteome</keyword>